<feature type="region of interest" description="Disordered" evidence="1">
    <location>
        <begin position="357"/>
        <end position="399"/>
    </location>
</feature>
<evidence type="ECO:0000313" key="3">
    <source>
        <dbReference type="Proteomes" id="UP000245942"/>
    </source>
</evidence>
<gene>
    <name evidence="2" type="ORF">BCV69DRAFT_8040</name>
</gene>
<feature type="compositionally biased region" description="Pro residues" evidence="1">
    <location>
        <begin position="262"/>
        <end position="274"/>
    </location>
</feature>
<feature type="compositionally biased region" description="Low complexity" evidence="1">
    <location>
        <begin position="89"/>
        <end position="105"/>
    </location>
</feature>
<feature type="compositionally biased region" description="Polar residues" evidence="1">
    <location>
        <begin position="63"/>
        <end position="86"/>
    </location>
</feature>
<keyword evidence="3" id="KW-1185">Reference proteome</keyword>
<dbReference type="STRING" id="1684307.A0A316UEQ2"/>
<reference evidence="2 3" key="1">
    <citation type="journal article" date="2018" name="Mol. Biol. Evol.">
        <title>Broad Genomic Sampling Reveals a Smut Pathogenic Ancestry of the Fungal Clade Ustilaginomycotina.</title>
        <authorList>
            <person name="Kijpornyongpan T."/>
            <person name="Mondo S.J."/>
            <person name="Barry K."/>
            <person name="Sandor L."/>
            <person name="Lee J."/>
            <person name="Lipzen A."/>
            <person name="Pangilinan J."/>
            <person name="LaButti K."/>
            <person name="Hainaut M."/>
            <person name="Henrissat B."/>
            <person name="Grigoriev I.V."/>
            <person name="Spatafora J.W."/>
            <person name="Aime M.C."/>
        </authorList>
    </citation>
    <scope>NUCLEOTIDE SEQUENCE [LARGE SCALE GENOMIC DNA]</scope>
    <source>
        <strain evidence="2 3">MCA 4718</strain>
    </source>
</reference>
<name>A0A316UEQ2_9BASI</name>
<dbReference type="RefSeq" id="XP_025350876.1">
    <property type="nucleotide sequence ID" value="XM_025495546.1"/>
</dbReference>
<evidence type="ECO:0000313" key="2">
    <source>
        <dbReference type="EMBL" id="PWN23716.1"/>
    </source>
</evidence>
<feature type="region of interest" description="Disordered" evidence="1">
    <location>
        <begin position="422"/>
        <end position="450"/>
    </location>
</feature>
<dbReference type="EMBL" id="KZ819321">
    <property type="protein sequence ID" value="PWN23716.1"/>
    <property type="molecule type" value="Genomic_DNA"/>
</dbReference>
<accession>A0A316UEQ2</accession>
<evidence type="ECO:0000256" key="1">
    <source>
        <dbReference type="SAM" id="MobiDB-lite"/>
    </source>
</evidence>
<feature type="compositionally biased region" description="Basic and acidic residues" evidence="1">
    <location>
        <begin position="422"/>
        <end position="435"/>
    </location>
</feature>
<dbReference type="Proteomes" id="UP000245942">
    <property type="component" value="Unassembled WGS sequence"/>
</dbReference>
<feature type="compositionally biased region" description="Polar residues" evidence="1">
    <location>
        <begin position="171"/>
        <end position="185"/>
    </location>
</feature>
<dbReference type="AlphaFoldDB" id="A0A316UEQ2"/>
<feature type="region of interest" description="Disordered" evidence="1">
    <location>
        <begin position="1"/>
        <end position="317"/>
    </location>
</feature>
<dbReference type="GeneID" id="37017280"/>
<organism evidence="2 3">
    <name type="scientific">Pseudomicrostroma glucosiphilum</name>
    <dbReference type="NCBI Taxonomy" id="1684307"/>
    <lineage>
        <taxon>Eukaryota</taxon>
        <taxon>Fungi</taxon>
        <taxon>Dikarya</taxon>
        <taxon>Basidiomycota</taxon>
        <taxon>Ustilaginomycotina</taxon>
        <taxon>Exobasidiomycetes</taxon>
        <taxon>Microstromatales</taxon>
        <taxon>Microstromatales incertae sedis</taxon>
        <taxon>Pseudomicrostroma</taxon>
    </lineage>
</organism>
<feature type="compositionally biased region" description="Low complexity" evidence="1">
    <location>
        <begin position="362"/>
        <end position="385"/>
    </location>
</feature>
<dbReference type="OrthoDB" id="3366661at2759"/>
<feature type="compositionally biased region" description="Low complexity" evidence="1">
    <location>
        <begin position="233"/>
        <end position="243"/>
    </location>
</feature>
<sequence length="496" mass="52554">MDRDQGVYQPYYPAQQVPIAQWDNGGQPPYPHDQQQGLHGGYQYIAPAPYQQRRYPHADHQQPFHQPQYGHQTQPGFAASQQSHYQMRQPGQQPQPAAFAPGQGQYYAAQSVGGPGRSAAPPMSWQHYPSISTPGGPHNQRQPRHSYSRVSGSGSNSAYSSAVGSDGPSAYHQSSGGSSGMSTPQHGAAPVPLGAGIGMSKLPAKPTFEPSGGAALRQSPRSSIGAGVEGDTSAAVSSGVVSGKPLSKSSLSMGQQLLGKLPPLPALPAEPQRPPSLADLRPTEHPTLCRASSSAEHDNSLPAATDGKEPDEADETRQYLSSLLAVIEAYKAREDAMQMRVEALAFRPAESWRSISAEASLGSKDSTTSTGKDDTSSTAEATTSEASKETEDSLGPAPVLGVRLLRKVSELQKENEELGELLSRKLGLDEGEKQEMQQPAGGAESGELAQIREDLEDAQQLLDKLSGALKTSEARAERAERALEAAVQTRSKGILG</sequence>
<proteinExistence type="predicted"/>
<protein>
    <submittedName>
        <fullName evidence="2">Uncharacterized protein</fullName>
    </submittedName>
</protein>
<feature type="compositionally biased region" description="Low complexity" evidence="1">
    <location>
        <begin position="148"/>
        <end position="165"/>
    </location>
</feature>